<dbReference type="EMBL" id="ABDF02000090">
    <property type="protein sequence ID" value="EHK16415.1"/>
    <property type="molecule type" value="Genomic_DNA"/>
</dbReference>
<dbReference type="GO" id="GO:0000139">
    <property type="term" value="C:Golgi membrane"/>
    <property type="evidence" value="ECO:0007669"/>
    <property type="project" value="TreeGrafter"/>
</dbReference>
<evidence type="ECO:0000259" key="7">
    <source>
        <dbReference type="Pfam" id="PF07064"/>
    </source>
</evidence>
<dbReference type="InterPro" id="IPR000704">
    <property type="entry name" value="Casein_kinase_II_reg-sub"/>
</dbReference>
<dbReference type="HOGENOM" id="CLU_002060_2_0_1"/>
<dbReference type="eggNOG" id="KOG2006">
    <property type="taxonomic scope" value="Eukaryota"/>
</dbReference>
<dbReference type="Gene3D" id="2.130.10.10">
    <property type="entry name" value="YVTN repeat-like/Quinoprotein amine dehydrogenase"/>
    <property type="match status" value="1"/>
</dbReference>
<dbReference type="Gene3D" id="1.10.1820.10">
    <property type="entry name" value="protein kinase ck2 holoenzyme, chain C, domain 1"/>
    <property type="match status" value="1"/>
</dbReference>
<comment type="subunit">
    <text evidence="5">Tetramer composed of two alpha chains, one beta chain and one beta' chain.</text>
</comment>
<feature type="region of interest" description="Disordered" evidence="6">
    <location>
        <begin position="30"/>
        <end position="75"/>
    </location>
</feature>
<keyword evidence="3" id="KW-0472">Membrane</keyword>
<dbReference type="FunFam" id="1.10.1820.10:FF:000003">
    <property type="entry name" value="Casein kinase II subunit beta"/>
    <property type="match status" value="1"/>
</dbReference>
<evidence type="ECO:0000256" key="4">
    <source>
        <dbReference type="ARBA" id="ARBA00045899"/>
    </source>
</evidence>
<organism evidence="8 9">
    <name type="scientific">Hypocrea virens (strain Gv29-8 / FGSC 10586)</name>
    <name type="common">Gliocladium virens</name>
    <name type="synonym">Trichoderma virens</name>
    <dbReference type="NCBI Taxonomy" id="413071"/>
    <lineage>
        <taxon>Eukaryota</taxon>
        <taxon>Fungi</taxon>
        <taxon>Dikarya</taxon>
        <taxon>Ascomycota</taxon>
        <taxon>Pezizomycotina</taxon>
        <taxon>Sordariomycetes</taxon>
        <taxon>Hypocreomycetidae</taxon>
        <taxon>Hypocreales</taxon>
        <taxon>Hypocreaceae</taxon>
        <taxon>Trichoderma</taxon>
    </lineage>
</organism>
<comment type="similarity">
    <text evidence="2">Belongs to the casein kinase 2 subunit beta family.</text>
</comment>
<dbReference type="eggNOG" id="KOG3092">
    <property type="taxonomic scope" value="Eukaryota"/>
</dbReference>
<dbReference type="GeneID" id="25792458"/>
<feature type="region of interest" description="Disordered" evidence="6">
    <location>
        <begin position="1060"/>
        <end position="1087"/>
    </location>
</feature>
<feature type="compositionally biased region" description="Polar residues" evidence="6">
    <location>
        <begin position="30"/>
        <end position="40"/>
    </location>
</feature>
<dbReference type="SMART" id="SM01085">
    <property type="entry name" value="CK_II_beta"/>
    <property type="match status" value="1"/>
</dbReference>
<dbReference type="Gene3D" id="2.20.25.20">
    <property type="match status" value="1"/>
</dbReference>
<protein>
    <recommendedName>
        <fullName evidence="7">RIC1 C-terminal alpha solenoid region domain-containing protein</fullName>
    </recommendedName>
</protein>
<dbReference type="VEuPathDB" id="FungiDB:TRIVIDRAFT_232164"/>
<comment type="function">
    <text evidence="4">Regulatory subunit of casein kinase II/CK2. As part of the kinase complex regulates the basal catalytic activity of the alpha subunit a constitutively active serine/threonine-protein kinase that phosphorylates a large number of substrates containing acidic residues C-terminal to the phosphorylated serine or threonine.</text>
</comment>
<dbReference type="OrthoDB" id="67540at2759"/>
<evidence type="ECO:0000256" key="5">
    <source>
        <dbReference type="ARBA" id="ARBA00062110"/>
    </source>
</evidence>
<dbReference type="STRING" id="413071.G9N8Z3"/>
<dbReference type="GO" id="GO:0034066">
    <property type="term" value="C:Ric1-Rgp1 guanyl-nucleotide exchange factor complex"/>
    <property type="evidence" value="ECO:0007669"/>
    <property type="project" value="InterPro"/>
</dbReference>
<evidence type="ECO:0000256" key="1">
    <source>
        <dbReference type="ARBA" id="ARBA00004370"/>
    </source>
</evidence>
<proteinExistence type="inferred from homology"/>
<evidence type="ECO:0000256" key="2">
    <source>
        <dbReference type="ARBA" id="ARBA00006941"/>
    </source>
</evidence>
<dbReference type="Pfam" id="PF25440">
    <property type="entry name" value="Beta-prop_RIC1_2nd"/>
    <property type="match status" value="1"/>
</dbReference>
<dbReference type="InParanoid" id="G9N8Z3"/>
<dbReference type="Pfam" id="PF01214">
    <property type="entry name" value="CK_II_beta"/>
    <property type="match status" value="1"/>
</dbReference>
<feature type="domain" description="RIC1 C-terminal alpha solenoid region" evidence="7">
    <location>
        <begin position="865"/>
        <end position="1035"/>
    </location>
</feature>
<dbReference type="GO" id="GO:0005829">
    <property type="term" value="C:cytosol"/>
    <property type="evidence" value="ECO:0007669"/>
    <property type="project" value="TreeGrafter"/>
</dbReference>
<dbReference type="GO" id="GO:0019887">
    <property type="term" value="F:protein kinase regulator activity"/>
    <property type="evidence" value="ECO:0007669"/>
    <property type="project" value="InterPro"/>
</dbReference>
<name>G9N8Z3_HYPVG</name>
<dbReference type="InterPro" id="IPR009771">
    <property type="entry name" value="RIC1_C"/>
</dbReference>
<evidence type="ECO:0000256" key="3">
    <source>
        <dbReference type="ARBA" id="ARBA00023136"/>
    </source>
</evidence>
<keyword evidence="9" id="KW-1185">Reference proteome</keyword>
<comment type="caution">
    <text evidence="8">The sequence shown here is derived from an EMBL/GenBank/DDBJ whole genome shotgun (WGS) entry which is preliminary data.</text>
</comment>
<dbReference type="PRINTS" id="PR00472">
    <property type="entry name" value="CASNKINASEII"/>
</dbReference>
<dbReference type="InterPro" id="IPR035991">
    <property type="entry name" value="Casein_kinase_II_beta-like"/>
</dbReference>
<dbReference type="Proteomes" id="UP000007115">
    <property type="component" value="Unassembled WGS sequence"/>
</dbReference>
<dbReference type="PROSITE" id="PS01101">
    <property type="entry name" value="CK2_BETA"/>
    <property type="match status" value="1"/>
</dbReference>
<sequence length="1463" mass="163312">MYWPIGTPRVHATSSSRASDASIFVSYDGLQSHSGSSLASPQPEASARPVTAPQHDESEDAQPPPTPMTPKTPAVKPVERYEFFPDGAAAKSQTTDDGKVPVKDPILALRIARTGQMFAVITATSITLWQTKPAVVLALVVRSEASLESYGTNVDLLLRPDSAILVVHTSKGYLITYSIATDGESRVYKPHFANYHNVQRRKQSLIGPQSHLRPDQILWGPGEGGGVRDVSVRFRMVIKVDAGIESALALDDELVVATRKPAAVQCIRWTPDSSGNQTRTEILSRMGWVEKRASIVEMTHDRPMNLTTWITSDGRAYAVQRQQRKTTTEEDPDSAEAKRLFKGHCFHIPQESRGQAVRAVINARFSLIAVGCSDGAIHVYSVRDYEGNIVYSHAHRMPFSISTAGSFTTLAYSPDGYCLFAGFEKGWSTWSMFGKLGSNSFGAEPSISTLNGEHWLSGVKGAVWASGGSEVLLIGRQHEAVWSLEMAKNAITGCYNEANVFRTVLQTPTSVMIYRGYDLPDLTSISAEPFLWHTSRIPSSYLLNQWPIRQTVISPDGRYVAVAGRRGLAHYSVNSGRWKTFTDEAMENAFAVRGGMCWYQHILVAAIEDNRTFELRLYSREAALDTSHILHTERLPAPVVLITTSGEDSLLVYTYENLLYHYIFVPTAGSVRLIQVGQIAFHGIVRSPARVRGLSWILPDNQLSDGDPSQDVAVASVLFLVDGKLVLLSPSLNEDGQLKYDMRMIAQNVEYHVSMRDQPPLNVNHSPEETQSRYGPPALRDSLWLFDGMEIKAWADINELLVAAGGDGGGRDLPAPVSVDVDFYPLSILLEKGIVLGVESDLVQRRDVNFSFFHFAIRTHLVLPDVLRFYLGNNMTVEAANLSQQYEGLEYFSHGLEVLLHRVLDEEADTSPKPEDAVLPRVLSLLSSSKEYLDIVLQCTRKTEVRQWKTLFAYLPPAQELFEESLQRGSLKTAGGYLIILHTLDELDASLEQSVRVLTRAIREGDWELCKELARFLAAMDETGEILKEAMKMANVTQVPSRDGISSRLELPVTGLGFITNGRSKNGSDDETGSDIRSPSDASSMGSTHWPLAATAVTLSPKKQSRTPTINRQPPSLPKVEILNGHFALESSICRATRPLKTSSLSPSPHGHDRGLTLRLSPPSARLFLCLVDACCLLLQPRPSAFFDLFSFSFVFASRVSAMDDYVSESDSDYTSYWRDWFISSRGNEYFCEIDEDYLTDRFNLTGLNTEVQYYQYALDLVTDVFDLDCDDDMRETIESSARHLYGLVHARYIVTTRGLTKMLDKYKKAEFGKCPRVNCHSHPLLPMGLSDIPNLKPVKLYCARCEDLYNPKSSRHASIDGAYFGTSFHNIIFQVYPALIPSKSIERYIPRVYGFKVHAAAALVRWQDLKRDDMRRRLRKLEIESGFREEQMEEEEEEEDDDIEFEGVDGNNSNMRLIEGPM</sequence>
<feature type="compositionally biased region" description="Polar residues" evidence="6">
    <location>
        <begin position="1097"/>
        <end position="1114"/>
    </location>
</feature>
<dbReference type="GO" id="GO:0005956">
    <property type="term" value="C:protein kinase CK2 complex"/>
    <property type="evidence" value="ECO:0007669"/>
    <property type="project" value="InterPro"/>
</dbReference>
<reference evidence="8 9" key="1">
    <citation type="journal article" date="2011" name="Genome Biol.">
        <title>Comparative genome sequence analysis underscores mycoparasitism as the ancestral life style of Trichoderma.</title>
        <authorList>
            <person name="Kubicek C.P."/>
            <person name="Herrera-Estrella A."/>
            <person name="Seidl-Seiboth V."/>
            <person name="Martinez D.A."/>
            <person name="Druzhinina I.S."/>
            <person name="Thon M."/>
            <person name="Zeilinger S."/>
            <person name="Casas-Flores S."/>
            <person name="Horwitz B.A."/>
            <person name="Mukherjee P.K."/>
            <person name="Mukherjee M."/>
            <person name="Kredics L."/>
            <person name="Alcaraz L.D."/>
            <person name="Aerts A."/>
            <person name="Antal Z."/>
            <person name="Atanasova L."/>
            <person name="Cervantes-Badillo M.G."/>
            <person name="Challacombe J."/>
            <person name="Chertkov O."/>
            <person name="McCluskey K."/>
            <person name="Coulpier F."/>
            <person name="Deshpande N."/>
            <person name="von Doehren H."/>
            <person name="Ebbole D.J."/>
            <person name="Esquivel-Naranjo E.U."/>
            <person name="Fekete E."/>
            <person name="Flipphi M."/>
            <person name="Glaser F."/>
            <person name="Gomez-Rodriguez E.Y."/>
            <person name="Gruber S."/>
            <person name="Han C."/>
            <person name="Henrissat B."/>
            <person name="Hermosa R."/>
            <person name="Hernandez-Onate M."/>
            <person name="Karaffa L."/>
            <person name="Kosti I."/>
            <person name="Le Crom S."/>
            <person name="Lindquist E."/>
            <person name="Lucas S."/>
            <person name="Luebeck M."/>
            <person name="Luebeck P.S."/>
            <person name="Margeot A."/>
            <person name="Metz B."/>
            <person name="Misra M."/>
            <person name="Nevalainen H."/>
            <person name="Omann M."/>
            <person name="Packer N."/>
            <person name="Perrone G."/>
            <person name="Uresti-Rivera E.E."/>
            <person name="Salamov A."/>
            <person name="Schmoll M."/>
            <person name="Seiboth B."/>
            <person name="Shapiro H."/>
            <person name="Sukno S."/>
            <person name="Tamayo-Ramos J.A."/>
            <person name="Tisch D."/>
            <person name="Wiest A."/>
            <person name="Wilkinson H.H."/>
            <person name="Zhang M."/>
            <person name="Coutinho P.M."/>
            <person name="Kenerley C.M."/>
            <person name="Monte E."/>
            <person name="Baker S.E."/>
            <person name="Grigoriev I.V."/>
        </authorList>
    </citation>
    <scope>NUCLEOTIDE SEQUENCE [LARGE SCALE GENOMIC DNA]</scope>
    <source>
        <strain evidence="9">Gv29-8 / FGSC 10586</strain>
    </source>
</reference>
<evidence type="ECO:0000313" key="8">
    <source>
        <dbReference type="EMBL" id="EHK16415.1"/>
    </source>
</evidence>
<feature type="region of interest" description="Disordered" evidence="6">
    <location>
        <begin position="1097"/>
        <end position="1116"/>
    </location>
</feature>
<dbReference type="InterPro" id="IPR016149">
    <property type="entry name" value="Casein_kin_II_reg-sub_N"/>
</dbReference>
<feature type="compositionally biased region" description="Polar residues" evidence="6">
    <location>
        <begin position="1075"/>
        <end position="1087"/>
    </location>
</feature>
<dbReference type="InterPro" id="IPR040096">
    <property type="entry name" value="Ric1"/>
</dbReference>
<dbReference type="RefSeq" id="XP_013950623.1">
    <property type="nucleotide sequence ID" value="XM_014095148.1"/>
</dbReference>
<evidence type="ECO:0000313" key="9">
    <source>
        <dbReference type="Proteomes" id="UP000007115"/>
    </source>
</evidence>
<feature type="region of interest" description="Disordered" evidence="6">
    <location>
        <begin position="1427"/>
        <end position="1463"/>
    </location>
</feature>
<dbReference type="PANTHER" id="PTHR22746:SF10">
    <property type="entry name" value="GUANINE NUCLEOTIDE EXCHANGE FACTOR SUBUNIT RIC1"/>
    <property type="match status" value="1"/>
</dbReference>
<comment type="subcellular location">
    <subcellularLocation>
        <location evidence="1">Membrane</location>
    </subcellularLocation>
</comment>
<evidence type="ECO:0000256" key="6">
    <source>
        <dbReference type="SAM" id="MobiDB-lite"/>
    </source>
</evidence>
<dbReference type="SUPFAM" id="SSF69322">
    <property type="entry name" value="Tricorn protease domain 2"/>
    <property type="match status" value="1"/>
</dbReference>
<gene>
    <name evidence="8" type="ORF">TRIVIDRAFT_232164</name>
</gene>
<feature type="compositionally biased region" description="Acidic residues" evidence="6">
    <location>
        <begin position="1432"/>
        <end position="1448"/>
    </location>
</feature>
<dbReference type="PANTHER" id="PTHR22746">
    <property type="entry name" value="RAB6A-GEF COMPLEX PARTNER PROTEIN 1"/>
    <property type="match status" value="1"/>
</dbReference>
<dbReference type="GO" id="GO:0006886">
    <property type="term" value="P:intracellular protein transport"/>
    <property type="evidence" value="ECO:0007669"/>
    <property type="project" value="InterPro"/>
</dbReference>
<dbReference type="GO" id="GO:0042147">
    <property type="term" value="P:retrograde transport, endosome to Golgi"/>
    <property type="evidence" value="ECO:0007669"/>
    <property type="project" value="TreeGrafter"/>
</dbReference>
<dbReference type="InterPro" id="IPR015943">
    <property type="entry name" value="WD40/YVTN_repeat-like_dom_sf"/>
</dbReference>
<dbReference type="OMA" id="MVYDRAM"/>
<dbReference type="SUPFAM" id="SSF57798">
    <property type="entry name" value="Casein kinase II beta subunit"/>
    <property type="match status" value="1"/>
</dbReference>
<dbReference type="Pfam" id="PF07064">
    <property type="entry name" value="RIC1"/>
    <property type="match status" value="1"/>
</dbReference>
<dbReference type="FunFam" id="2.20.25.20:FF:000001">
    <property type="entry name" value="Casein kinase II subunit beta"/>
    <property type="match status" value="1"/>
</dbReference>
<accession>G9N8Z3</accession>